<sequence>MSRPTQVFIGPDGPNFEGEPKIKLNFLLYSTARTGRVLETIFVRVRNGETIQSFPIWVFGNRSGLNRGSGLYVSPEGIAGEHHFLMAADDKSFILKAGKLKIDVVARLIGDSNDIELGSCSIQVSPEHAQALTNKNCAVFYDWGGERREYQGKIDERLSVEQLESFAPSIIEAIASSKAGKKE</sequence>
<comment type="caution">
    <text evidence="1">The sequence shown here is derived from an EMBL/GenBank/DDBJ whole genome shotgun (WGS) entry which is preliminary data.</text>
</comment>
<reference evidence="1 2" key="1">
    <citation type="submission" date="2020-06" db="EMBL/GenBank/DDBJ databases">
        <title>Sulfitobacter algicola sp. nov., isolated from green algae.</title>
        <authorList>
            <person name="Wang C."/>
        </authorList>
    </citation>
    <scope>NUCLEOTIDE SEQUENCE [LARGE SCALE GENOMIC DNA]</scope>
    <source>
        <strain evidence="1 2">1151</strain>
    </source>
</reference>
<dbReference type="RefSeq" id="WP_174137626.1">
    <property type="nucleotide sequence ID" value="NZ_JABUFE010000004.1"/>
</dbReference>
<protein>
    <submittedName>
        <fullName evidence="1">Uncharacterized protein</fullName>
    </submittedName>
</protein>
<organism evidence="1 2">
    <name type="scientific">Parasulfitobacter algicola</name>
    <dbReference type="NCBI Taxonomy" id="2614809"/>
    <lineage>
        <taxon>Bacteria</taxon>
        <taxon>Pseudomonadati</taxon>
        <taxon>Pseudomonadota</taxon>
        <taxon>Alphaproteobacteria</taxon>
        <taxon>Rhodobacterales</taxon>
        <taxon>Roseobacteraceae</taxon>
        <taxon>Parasulfitobacter</taxon>
    </lineage>
</organism>
<name>A0ABX2IW05_9RHOB</name>
<evidence type="ECO:0000313" key="1">
    <source>
        <dbReference type="EMBL" id="NSX55027.1"/>
    </source>
</evidence>
<dbReference type="Proteomes" id="UP000777935">
    <property type="component" value="Unassembled WGS sequence"/>
</dbReference>
<evidence type="ECO:0000313" key="2">
    <source>
        <dbReference type="Proteomes" id="UP000777935"/>
    </source>
</evidence>
<keyword evidence="2" id="KW-1185">Reference proteome</keyword>
<accession>A0ABX2IW05</accession>
<gene>
    <name evidence="1" type="ORF">HRQ87_09465</name>
</gene>
<proteinExistence type="predicted"/>
<dbReference type="EMBL" id="JABUFE010000004">
    <property type="protein sequence ID" value="NSX55027.1"/>
    <property type="molecule type" value="Genomic_DNA"/>
</dbReference>